<evidence type="ECO:0000256" key="2">
    <source>
        <dbReference type="ARBA" id="ARBA00022679"/>
    </source>
</evidence>
<dbReference type="Pfam" id="PF01553">
    <property type="entry name" value="Acyltransferase"/>
    <property type="match status" value="1"/>
</dbReference>
<gene>
    <name evidence="5" type="ORF">MNBD_DELTA02-223</name>
</gene>
<accession>A0A3B0VEF9</accession>
<dbReference type="SUPFAM" id="SSF69593">
    <property type="entry name" value="Glycerol-3-phosphate (1)-acyltransferase"/>
    <property type="match status" value="1"/>
</dbReference>
<evidence type="ECO:0000256" key="3">
    <source>
        <dbReference type="ARBA" id="ARBA00023315"/>
    </source>
</evidence>
<name>A0A3B0VEF9_9ZZZZ</name>
<sequence length="234" mass="25924">MSFRNILVWSLCLPVTLILFPFAVAAYLIDRSGNGVHCIASLWLRICLILSGVKVEVRGLEKIPVSGGPFIFASNHKGAFDIPALQVNIPIQFRWIAKSGLFTIPFTGWAMRMAGYISVDTHSGKAFLTSIRAAVRKIQDGNSVLIFPEGERHTEPGLLPFKRGVFLLAVKSKAPIIPIAIKGTEKIMPRGQSRIRPGVVKIGFCPPIESEGRKEQELGEMTREAIERELEKFK</sequence>
<dbReference type="InterPro" id="IPR004552">
    <property type="entry name" value="AGP_acyltrans"/>
</dbReference>
<dbReference type="EMBL" id="UOEZ01000082">
    <property type="protein sequence ID" value="VAW39030.1"/>
    <property type="molecule type" value="Genomic_DNA"/>
</dbReference>
<comment type="similarity">
    <text evidence="1">Belongs to the 1-acyl-sn-glycerol-3-phosphate acyltransferase family.</text>
</comment>
<evidence type="ECO:0000256" key="1">
    <source>
        <dbReference type="ARBA" id="ARBA00008655"/>
    </source>
</evidence>
<dbReference type="AlphaFoldDB" id="A0A3B0VEF9"/>
<dbReference type="SMART" id="SM00563">
    <property type="entry name" value="PlsC"/>
    <property type="match status" value="1"/>
</dbReference>
<proteinExistence type="inferred from homology"/>
<protein>
    <recommendedName>
        <fullName evidence="4">Phospholipid/glycerol acyltransferase domain-containing protein</fullName>
    </recommendedName>
</protein>
<dbReference type="PANTHER" id="PTHR10434:SF66">
    <property type="entry name" value="PHOSPHOLIPID_GLYCEROL ACYLTRANSFERASE DOMAIN-CONTAINING PROTEIN"/>
    <property type="match status" value="1"/>
</dbReference>
<feature type="domain" description="Phospholipid/glycerol acyltransferase" evidence="4">
    <location>
        <begin position="70"/>
        <end position="184"/>
    </location>
</feature>
<keyword evidence="3" id="KW-0012">Acyltransferase</keyword>
<organism evidence="5">
    <name type="scientific">hydrothermal vent metagenome</name>
    <dbReference type="NCBI Taxonomy" id="652676"/>
    <lineage>
        <taxon>unclassified sequences</taxon>
        <taxon>metagenomes</taxon>
        <taxon>ecological metagenomes</taxon>
    </lineage>
</organism>
<dbReference type="InterPro" id="IPR002123">
    <property type="entry name" value="Plipid/glycerol_acylTrfase"/>
</dbReference>
<evidence type="ECO:0000313" key="5">
    <source>
        <dbReference type="EMBL" id="VAW39030.1"/>
    </source>
</evidence>
<dbReference type="GO" id="GO:0016020">
    <property type="term" value="C:membrane"/>
    <property type="evidence" value="ECO:0007669"/>
    <property type="project" value="InterPro"/>
</dbReference>
<dbReference type="GO" id="GO:0006654">
    <property type="term" value="P:phosphatidic acid biosynthetic process"/>
    <property type="evidence" value="ECO:0007669"/>
    <property type="project" value="TreeGrafter"/>
</dbReference>
<dbReference type="CDD" id="cd07989">
    <property type="entry name" value="LPLAT_AGPAT-like"/>
    <property type="match status" value="1"/>
</dbReference>
<keyword evidence="2" id="KW-0808">Transferase</keyword>
<dbReference type="GO" id="GO:0003841">
    <property type="term" value="F:1-acylglycerol-3-phosphate O-acyltransferase activity"/>
    <property type="evidence" value="ECO:0007669"/>
    <property type="project" value="InterPro"/>
</dbReference>
<dbReference type="PANTHER" id="PTHR10434">
    <property type="entry name" value="1-ACYL-SN-GLYCEROL-3-PHOSPHATE ACYLTRANSFERASE"/>
    <property type="match status" value="1"/>
</dbReference>
<evidence type="ECO:0000259" key="4">
    <source>
        <dbReference type="SMART" id="SM00563"/>
    </source>
</evidence>
<reference evidence="5" key="1">
    <citation type="submission" date="2018-06" db="EMBL/GenBank/DDBJ databases">
        <authorList>
            <person name="Zhirakovskaya E."/>
        </authorList>
    </citation>
    <scope>NUCLEOTIDE SEQUENCE</scope>
</reference>
<dbReference type="NCBIfam" id="TIGR00530">
    <property type="entry name" value="AGP_acyltrn"/>
    <property type="match status" value="1"/>
</dbReference>